<dbReference type="SUPFAM" id="SSF52540">
    <property type="entry name" value="P-loop containing nucleoside triphosphate hydrolases"/>
    <property type="match status" value="1"/>
</dbReference>
<evidence type="ECO:0000259" key="7">
    <source>
        <dbReference type="PROSITE" id="PS50893"/>
    </source>
</evidence>
<evidence type="ECO:0000256" key="2">
    <source>
        <dbReference type="ARBA" id="ARBA00022519"/>
    </source>
</evidence>
<evidence type="ECO:0000313" key="9">
    <source>
        <dbReference type="Proteomes" id="UP000031643"/>
    </source>
</evidence>
<evidence type="ECO:0000256" key="5">
    <source>
        <dbReference type="ARBA" id="ARBA00022967"/>
    </source>
</evidence>
<keyword evidence="8" id="KW-0449">Lipoprotein</keyword>
<keyword evidence="3" id="KW-0547">Nucleotide-binding</keyword>
<dbReference type="InterPro" id="IPR015854">
    <property type="entry name" value="ABC_transpr_LolD-like"/>
</dbReference>
<keyword evidence="4 8" id="KW-0067">ATP-binding</keyword>
<dbReference type="GO" id="GO:0005524">
    <property type="term" value="F:ATP binding"/>
    <property type="evidence" value="ECO:0007669"/>
    <property type="project" value="UniProtKB-KW"/>
</dbReference>
<dbReference type="InterPro" id="IPR003593">
    <property type="entry name" value="AAA+_ATPase"/>
</dbReference>
<feature type="domain" description="ABC transporter" evidence="7">
    <location>
        <begin position="10"/>
        <end position="237"/>
    </location>
</feature>
<dbReference type="GO" id="GO:0098796">
    <property type="term" value="C:membrane protein complex"/>
    <property type="evidence" value="ECO:0007669"/>
    <property type="project" value="UniProtKB-ARBA"/>
</dbReference>
<evidence type="ECO:0000256" key="3">
    <source>
        <dbReference type="ARBA" id="ARBA00022741"/>
    </source>
</evidence>
<evidence type="ECO:0000313" key="8">
    <source>
        <dbReference type="EMBL" id="BAQ17531.1"/>
    </source>
</evidence>
<dbReference type="InterPro" id="IPR017911">
    <property type="entry name" value="MacB-like_ATP-bd"/>
</dbReference>
<keyword evidence="2" id="KW-0472">Membrane</keyword>
<dbReference type="SMART" id="SM00382">
    <property type="entry name" value="AAA"/>
    <property type="match status" value="1"/>
</dbReference>
<name>A0A0A8K422_9HYPH</name>
<dbReference type="STRING" id="1384459.GL4_2088"/>
<dbReference type="GO" id="GO:0022857">
    <property type="term" value="F:transmembrane transporter activity"/>
    <property type="evidence" value="ECO:0007669"/>
    <property type="project" value="TreeGrafter"/>
</dbReference>
<dbReference type="InterPro" id="IPR017871">
    <property type="entry name" value="ABC_transporter-like_CS"/>
</dbReference>
<dbReference type="FunFam" id="3.40.50.300:FF:000032">
    <property type="entry name" value="Export ABC transporter ATP-binding protein"/>
    <property type="match status" value="1"/>
</dbReference>
<dbReference type="HOGENOM" id="CLU_000604_1_22_5"/>
<dbReference type="PANTHER" id="PTHR24220">
    <property type="entry name" value="IMPORT ATP-BINDING PROTEIN"/>
    <property type="match status" value="1"/>
</dbReference>
<dbReference type="Proteomes" id="UP000031643">
    <property type="component" value="Chromosome"/>
</dbReference>
<keyword evidence="2" id="KW-0997">Cell inner membrane</keyword>
<dbReference type="PROSITE" id="PS00211">
    <property type="entry name" value="ABC_TRANSPORTER_1"/>
    <property type="match status" value="1"/>
</dbReference>
<dbReference type="KEGG" id="mcg:GL4_2088"/>
<keyword evidence="1" id="KW-0813">Transport</keyword>
<dbReference type="PROSITE" id="PS50893">
    <property type="entry name" value="ABC_TRANSPORTER_2"/>
    <property type="match status" value="1"/>
</dbReference>
<protein>
    <submittedName>
        <fullName evidence="8">Lipoprotein releasing system ATP-binding protein LolD</fullName>
    </submittedName>
</protein>
<reference evidence="8 9" key="1">
    <citation type="submission" date="2014-09" db="EMBL/GenBank/DDBJ databases">
        <title>Genome sequencing of Methyloceanibacter caenitepidi Gela4.</title>
        <authorList>
            <person name="Takeuchi M."/>
            <person name="Susumu S."/>
            <person name="Kamagata Y."/>
            <person name="Oshima K."/>
            <person name="Hattori M."/>
            <person name="Iwasaki W."/>
        </authorList>
    </citation>
    <scope>NUCLEOTIDE SEQUENCE [LARGE SCALE GENOMIC DNA]</scope>
    <source>
        <strain evidence="8 9">Gela4</strain>
    </source>
</reference>
<keyword evidence="9" id="KW-1185">Reference proteome</keyword>
<evidence type="ECO:0000256" key="6">
    <source>
        <dbReference type="ARBA" id="ARBA00038388"/>
    </source>
</evidence>
<dbReference type="Pfam" id="PF00005">
    <property type="entry name" value="ABC_tran"/>
    <property type="match status" value="1"/>
</dbReference>
<organism evidence="8 9">
    <name type="scientific">Methyloceanibacter caenitepidi</name>
    <dbReference type="NCBI Taxonomy" id="1384459"/>
    <lineage>
        <taxon>Bacteria</taxon>
        <taxon>Pseudomonadati</taxon>
        <taxon>Pseudomonadota</taxon>
        <taxon>Alphaproteobacteria</taxon>
        <taxon>Hyphomicrobiales</taxon>
        <taxon>Hyphomicrobiaceae</taxon>
        <taxon>Methyloceanibacter</taxon>
    </lineage>
</organism>
<dbReference type="CDD" id="cd03255">
    <property type="entry name" value="ABC_MJ0796_LolCDE_FtsE"/>
    <property type="match status" value="1"/>
</dbReference>
<keyword evidence="5" id="KW-1278">Translocase</keyword>
<dbReference type="AlphaFoldDB" id="A0A0A8K422"/>
<dbReference type="GO" id="GO:0044874">
    <property type="term" value="P:lipoprotein localization to outer membrane"/>
    <property type="evidence" value="ECO:0007669"/>
    <property type="project" value="TreeGrafter"/>
</dbReference>
<evidence type="ECO:0000256" key="4">
    <source>
        <dbReference type="ARBA" id="ARBA00022840"/>
    </source>
</evidence>
<dbReference type="InterPro" id="IPR003439">
    <property type="entry name" value="ABC_transporter-like_ATP-bd"/>
</dbReference>
<dbReference type="GO" id="GO:0016887">
    <property type="term" value="F:ATP hydrolysis activity"/>
    <property type="evidence" value="ECO:0007669"/>
    <property type="project" value="InterPro"/>
</dbReference>
<evidence type="ECO:0000256" key="1">
    <source>
        <dbReference type="ARBA" id="ARBA00022448"/>
    </source>
</evidence>
<dbReference type="EMBL" id="AP014648">
    <property type="protein sequence ID" value="BAQ17531.1"/>
    <property type="molecule type" value="Genomic_DNA"/>
</dbReference>
<dbReference type="Gene3D" id="3.40.50.300">
    <property type="entry name" value="P-loop containing nucleotide triphosphate hydrolases"/>
    <property type="match status" value="1"/>
</dbReference>
<sequence length="239" mass="26154">MDAIERTPALQLVDLERGFTQGDRRIDVLKLANASFYPGETVALLGPSGAGKSTLLHIAGLLEKPDAGSVIINGRDCVTLGDNERTRIRRMEVGFIYQFHHLLPEFSALENVMLPQLVLGRSKHDAEARAKALLDPLGLKDRWTHRPAELSGGEQQRVAIARAVANQPKVLLADEPTGNLDPHTADRVFDQMMHLVRDEGVAAVIATHNLELAARMDRVLRLTDGLLVEEEVAVVEAVG</sequence>
<comment type="similarity">
    <text evidence="6">Belongs to the ABC transporter superfamily. Macrolide exporter (TC 3.A.1.122) family.</text>
</comment>
<dbReference type="GO" id="GO:0089705">
    <property type="term" value="P:protein localization to outer membrane"/>
    <property type="evidence" value="ECO:0007669"/>
    <property type="project" value="TreeGrafter"/>
</dbReference>
<proteinExistence type="inferred from homology"/>
<accession>A0A0A8K422</accession>
<dbReference type="PANTHER" id="PTHR24220:SF689">
    <property type="entry name" value="LIPOPROTEIN-RELEASING SYSTEM ATP-BINDING PROTEIN LOLD"/>
    <property type="match status" value="1"/>
</dbReference>
<gene>
    <name evidence="8" type="ORF">GL4_2088</name>
</gene>
<dbReference type="GO" id="GO:0005886">
    <property type="term" value="C:plasma membrane"/>
    <property type="evidence" value="ECO:0007669"/>
    <property type="project" value="TreeGrafter"/>
</dbReference>
<dbReference type="InterPro" id="IPR027417">
    <property type="entry name" value="P-loop_NTPase"/>
</dbReference>
<keyword evidence="2" id="KW-1003">Cell membrane</keyword>